<feature type="non-terminal residue" evidence="2">
    <location>
        <position position="372"/>
    </location>
</feature>
<evidence type="ECO:0000313" key="2">
    <source>
        <dbReference type="EMBL" id="VFQ93695.1"/>
    </source>
</evidence>
<evidence type="ECO:0000313" key="3">
    <source>
        <dbReference type="Proteomes" id="UP000595140"/>
    </source>
</evidence>
<feature type="compositionally biased region" description="Low complexity" evidence="1">
    <location>
        <begin position="103"/>
        <end position="121"/>
    </location>
</feature>
<feature type="non-terminal residue" evidence="2">
    <location>
        <position position="1"/>
    </location>
</feature>
<dbReference type="InterPro" id="IPR001969">
    <property type="entry name" value="Aspartic_peptidase_AS"/>
</dbReference>
<evidence type="ECO:0000256" key="1">
    <source>
        <dbReference type="SAM" id="MobiDB-lite"/>
    </source>
</evidence>
<dbReference type="AlphaFoldDB" id="A0A484MXE3"/>
<protein>
    <recommendedName>
        <fullName evidence="4">Ty3 transposon capsid-like protein domain-containing protein</fullName>
    </recommendedName>
</protein>
<dbReference type="CDD" id="cd00303">
    <property type="entry name" value="retropepsin_like"/>
    <property type="match status" value="1"/>
</dbReference>
<dbReference type="OrthoDB" id="1933597at2759"/>
<dbReference type="PANTHER" id="PTHR15503:SF22">
    <property type="entry name" value="TRANSPOSON TY3-I GAG POLYPROTEIN"/>
    <property type="match status" value="1"/>
</dbReference>
<dbReference type="SUPFAM" id="SSF50630">
    <property type="entry name" value="Acid proteases"/>
    <property type="match status" value="1"/>
</dbReference>
<dbReference type="Proteomes" id="UP000595140">
    <property type="component" value="Unassembled WGS sequence"/>
</dbReference>
<gene>
    <name evidence="2" type="ORF">CCAM_LOCUS35471</name>
</gene>
<reference evidence="2 3" key="1">
    <citation type="submission" date="2018-04" db="EMBL/GenBank/DDBJ databases">
        <authorList>
            <person name="Vogel A."/>
        </authorList>
    </citation>
    <scope>NUCLEOTIDE SEQUENCE [LARGE SCALE GENOMIC DNA]</scope>
</reference>
<dbReference type="Gene3D" id="2.40.70.10">
    <property type="entry name" value="Acid Proteases"/>
    <property type="match status" value="1"/>
</dbReference>
<dbReference type="PANTHER" id="PTHR15503">
    <property type="entry name" value="LDOC1 RELATED"/>
    <property type="match status" value="1"/>
</dbReference>
<proteinExistence type="predicted"/>
<dbReference type="GO" id="GO:0004190">
    <property type="term" value="F:aspartic-type endopeptidase activity"/>
    <property type="evidence" value="ECO:0007669"/>
    <property type="project" value="InterPro"/>
</dbReference>
<dbReference type="Pfam" id="PF08284">
    <property type="entry name" value="RVP_2"/>
    <property type="match status" value="1"/>
</dbReference>
<feature type="region of interest" description="Disordered" evidence="1">
    <location>
        <begin position="101"/>
        <end position="142"/>
    </location>
</feature>
<dbReference type="InterPro" id="IPR021109">
    <property type="entry name" value="Peptidase_aspartic_dom_sf"/>
</dbReference>
<dbReference type="GO" id="GO:0006508">
    <property type="term" value="P:proteolysis"/>
    <property type="evidence" value="ECO:0007669"/>
    <property type="project" value="InterPro"/>
</dbReference>
<name>A0A484MXE3_9ASTE</name>
<sequence length="372" mass="40573">VHQRFDPSYYENYVGLLSKLTQTGSVMEYQSSFEALLNKVTGVPEATLVAMYVAGLKQPIQREVNLQGPTTLAATFALAREVSACHQESVASLPHRTWATRFSPGQSSSPSSAGLLPTPTTAARPSPFPARTADKATNPPLPVVRLSATEKAERNKKGLCWYCDEKWIPGYNCKHRFLVLMGPEDDEEEPVPADPTPLDGEASLITADISSIHSLSGSPSPRALKLAGSVNNTPVQVLLDSGSTHNFIHPKVAEHLALVLQPVTPFRVYVGNGDSLRCAYACPQTPLLLQGHLFPVDLYLLEVHGLDIVLGIQWLQTLGCVSHDYGRMTMEFLWQGQTVTLRGDLPGPKPISYGHLCSLASTTEKVEFYEII</sequence>
<keyword evidence="3" id="KW-1185">Reference proteome</keyword>
<dbReference type="InterPro" id="IPR032567">
    <property type="entry name" value="RTL1-rel"/>
</dbReference>
<accession>A0A484MXE3</accession>
<dbReference type="EMBL" id="OOIL02005035">
    <property type="protein sequence ID" value="VFQ93695.1"/>
    <property type="molecule type" value="Genomic_DNA"/>
</dbReference>
<evidence type="ECO:0008006" key="4">
    <source>
        <dbReference type="Google" id="ProtNLM"/>
    </source>
</evidence>
<organism evidence="2 3">
    <name type="scientific">Cuscuta campestris</name>
    <dbReference type="NCBI Taxonomy" id="132261"/>
    <lineage>
        <taxon>Eukaryota</taxon>
        <taxon>Viridiplantae</taxon>
        <taxon>Streptophyta</taxon>
        <taxon>Embryophyta</taxon>
        <taxon>Tracheophyta</taxon>
        <taxon>Spermatophyta</taxon>
        <taxon>Magnoliopsida</taxon>
        <taxon>eudicotyledons</taxon>
        <taxon>Gunneridae</taxon>
        <taxon>Pentapetalae</taxon>
        <taxon>asterids</taxon>
        <taxon>lamiids</taxon>
        <taxon>Solanales</taxon>
        <taxon>Convolvulaceae</taxon>
        <taxon>Cuscuteae</taxon>
        <taxon>Cuscuta</taxon>
        <taxon>Cuscuta subgen. Grammica</taxon>
        <taxon>Cuscuta sect. Cleistogrammica</taxon>
    </lineage>
</organism>
<dbReference type="PROSITE" id="PS00141">
    <property type="entry name" value="ASP_PROTEASE"/>
    <property type="match status" value="1"/>
</dbReference>